<organism evidence="1 2">
    <name type="scientific">Camellia lanceoleosa</name>
    <dbReference type="NCBI Taxonomy" id="1840588"/>
    <lineage>
        <taxon>Eukaryota</taxon>
        <taxon>Viridiplantae</taxon>
        <taxon>Streptophyta</taxon>
        <taxon>Embryophyta</taxon>
        <taxon>Tracheophyta</taxon>
        <taxon>Spermatophyta</taxon>
        <taxon>Magnoliopsida</taxon>
        <taxon>eudicotyledons</taxon>
        <taxon>Gunneridae</taxon>
        <taxon>Pentapetalae</taxon>
        <taxon>asterids</taxon>
        <taxon>Ericales</taxon>
        <taxon>Theaceae</taxon>
        <taxon>Camellia</taxon>
    </lineage>
</organism>
<protein>
    <submittedName>
        <fullName evidence="1">F-box/kelch-repeat protein OR23</fullName>
    </submittedName>
</protein>
<name>A0ACC0H1Q4_9ERIC</name>
<accession>A0ACC0H1Q4</accession>
<dbReference type="Proteomes" id="UP001060215">
    <property type="component" value="Chromosome 7"/>
</dbReference>
<proteinExistence type="predicted"/>
<keyword evidence="2" id="KW-1185">Reference proteome</keyword>
<gene>
    <name evidence="1" type="ORF">LOK49_LG07G00469</name>
</gene>
<comment type="caution">
    <text evidence="1">The sequence shown here is derived from an EMBL/GenBank/DDBJ whole genome shotgun (WGS) entry which is preliminary data.</text>
</comment>
<reference evidence="1 2" key="1">
    <citation type="journal article" date="2022" name="Plant J.">
        <title>Chromosome-level genome of Camellia lanceoleosa provides a valuable resource for understanding genome evolution and self-incompatibility.</title>
        <authorList>
            <person name="Gong W."/>
            <person name="Xiao S."/>
            <person name="Wang L."/>
            <person name="Liao Z."/>
            <person name="Chang Y."/>
            <person name="Mo W."/>
            <person name="Hu G."/>
            <person name="Li W."/>
            <person name="Zhao G."/>
            <person name="Zhu H."/>
            <person name="Hu X."/>
            <person name="Ji K."/>
            <person name="Xiang X."/>
            <person name="Song Q."/>
            <person name="Yuan D."/>
            <person name="Jin S."/>
            <person name="Zhang L."/>
        </authorList>
    </citation>
    <scope>NUCLEOTIDE SEQUENCE [LARGE SCALE GENOMIC DNA]</scope>
    <source>
        <strain evidence="1">SQ_2022a</strain>
    </source>
</reference>
<evidence type="ECO:0000313" key="1">
    <source>
        <dbReference type="EMBL" id="KAI8006321.1"/>
    </source>
</evidence>
<evidence type="ECO:0000313" key="2">
    <source>
        <dbReference type="Proteomes" id="UP001060215"/>
    </source>
</evidence>
<dbReference type="EMBL" id="CM045764">
    <property type="protein sequence ID" value="KAI8006321.1"/>
    <property type="molecule type" value="Genomic_DNA"/>
</dbReference>
<sequence length="106" mass="11859">MSMASAISLLFQLVPISMSLVALSLTRSLPIDRPSSSSSTFRFNFLTSSWDRSLPMLSHEFCSSWQFDSDQILVAGGGSRHTMFGAAGMKREKIKRDFCDFRPQKS</sequence>